<name>A0A183ABD9_9TREM</name>
<evidence type="ECO:0000313" key="2">
    <source>
        <dbReference type="EMBL" id="VDP72121.1"/>
    </source>
</evidence>
<evidence type="ECO:0000313" key="4">
    <source>
        <dbReference type="WBParaSite" id="ECPE_0000428301-mRNA-1"/>
    </source>
</evidence>
<evidence type="ECO:0000256" key="1">
    <source>
        <dbReference type="SAM" id="MobiDB-lite"/>
    </source>
</evidence>
<accession>A0A183ABD9</accession>
<gene>
    <name evidence="2" type="ORF">ECPE_LOCUS4274</name>
</gene>
<reference evidence="2 3" key="2">
    <citation type="submission" date="2018-11" db="EMBL/GenBank/DDBJ databases">
        <authorList>
            <consortium name="Pathogen Informatics"/>
        </authorList>
    </citation>
    <scope>NUCLEOTIDE SEQUENCE [LARGE SCALE GENOMIC DNA]</scope>
    <source>
        <strain evidence="2 3">Egypt</strain>
    </source>
</reference>
<dbReference type="EMBL" id="UZAN01041145">
    <property type="protein sequence ID" value="VDP72121.1"/>
    <property type="molecule type" value="Genomic_DNA"/>
</dbReference>
<protein>
    <submittedName>
        <fullName evidence="4">PCNA_C domain-containing protein</fullName>
    </submittedName>
</protein>
<dbReference type="WBParaSite" id="ECPE_0000428301-mRNA-1">
    <property type="protein sequence ID" value="ECPE_0000428301-mRNA-1"/>
    <property type="gene ID" value="ECPE_0000428301"/>
</dbReference>
<sequence>MTSLPKTPSSAVPHTPAPATTIRAKQPSRGTSRELSCKGSMVLIPTATGAYSVPSPLPEIGTKVLVNIAQRECVIRIELDESAVLTSLLANCDPKEELIRLSYERVIVVDQLKSLAPMLINHAKESANPDGTGESDDECEYEVTTRVEHSFHFPAEFYLFQATRVKQNESTVYIQVPRIDSR</sequence>
<dbReference type="AlphaFoldDB" id="A0A183ABD9"/>
<dbReference type="OrthoDB" id="6232687at2759"/>
<reference evidence="4" key="1">
    <citation type="submission" date="2016-06" db="UniProtKB">
        <authorList>
            <consortium name="WormBaseParasite"/>
        </authorList>
    </citation>
    <scope>IDENTIFICATION</scope>
</reference>
<evidence type="ECO:0000313" key="3">
    <source>
        <dbReference type="Proteomes" id="UP000272942"/>
    </source>
</evidence>
<proteinExistence type="predicted"/>
<feature type="region of interest" description="Disordered" evidence="1">
    <location>
        <begin position="1"/>
        <end position="35"/>
    </location>
</feature>
<feature type="compositionally biased region" description="Polar residues" evidence="1">
    <location>
        <begin position="1"/>
        <end position="12"/>
    </location>
</feature>
<keyword evidence="3" id="KW-1185">Reference proteome</keyword>
<dbReference type="Proteomes" id="UP000272942">
    <property type="component" value="Unassembled WGS sequence"/>
</dbReference>
<organism evidence="4">
    <name type="scientific">Echinostoma caproni</name>
    <dbReference type="NCBI Taxonomy" id="27848"/>
    <lineage>
        <taxon>Eukaryota</taxon>
        <taxon>Metazoa</taxon>
        <taxon>Spiralia</taxon>
        <taxon>Lophotrochozoa</taxon>
        <taxon>Platyhelminthes</taxon>
        <taxon>Trematoda</taxon>
        <taxon>Digenea</taxon>
        <taxon>Plagiorchiida</taxon>
        <taxon>Echinostomata</taxon>
        <taxon>Echinostomatoidea</taxon>
        <taxon>Echinostomatidae</taxon>
        <taxon>Echinostoma</taxon>
    </lineage>
</organism>